<dbReference type="CDD" id="cd02440">
    <property type="entry name" value="AdoMet_MTases"/>
    <property type="match status" value="1"/>
</dbReference>
<dbReference type="AlphaFoldDB" id="A0AAW9HLQ8"/>
<dbReference type="Gene3D" id="3.40.50.150">
    <property type="entry name" value="Vaccinia Virus protein VP39"/>
    <property type="match status" value="1"/>
</dbReference>
<feature type="compositionally biased region" description="Polar residues" evidence="1">
    <location>
        <begin position="279"/>
        <end position="291"/>
    </location>
</feature>
<feature type="region of interest" description="Disordered" evidence="1">
    <location>
        <begin position="269"/>
        <end position="315"/>
    </location>
</feature>
<dbReference type="InterPro" id="IPR041497">
    <property type="entry name" value="Thump-like"/>
</dbReference>
<evidence type="ECO:0000313" key="3">
    <source>
        <dbReference type="EMBL" id="MDY5154833.1"/>
    </source>
</evidence>
<gene>
    <name evidence="3" type="ORF">R6G80_03715</name>
</gene>
<dbReference type="InterPro" id="IPR029063">
    <property type="entry name" value="SAM-dependent_MTases_sf"/>
</dbReference>
<name>A0AAW9HLQ8_9ACTO</name>
<dbReference type="PANTHER" id="PTHR14741:SF32">
    <property type="entry name" value="TRIMETHYLGUANOSINE SYNTHASE"/>
    <property type="match status" value="1"/>
</dbReference>
<reference evidence="3" key="1">
    <citation type="submission" date="2023-10" db="EMBL/GenBank/DDBJ databases">
        <title>Whole Genome based description of the genera Actinobaculum and Actinotignum reveals a complex phylogenetic relationship within the species included in the genus Actinotignum.</title>
        <authorList>
            <person name="Jensen C.S."/>
            <person name="Dargis R."/>
            <person name="Kemp M."/>
            <person name="Christensen J.J."/>
        </authorList>
    </citation>
    <scope>NUCLEOTIDE SEQUENCE</scope>
    <source>
        <strain evidence="3">SLA_B511</strain>
    </source>
</reference>
<protein>
    <recommendedName>
        <fullName evidence="2">THUMP-like domain-containing protein</fullName>
    </recommendedName>
</protein>
<proteinExistence type="predicted"/>
<feature type="domain" description="THUMP-like" evidence="2">
    <location>
        <begin position="410"/>
        <end position="487"/>
    </location>
</feature>
<dbReference type="Pfam" id="PF18096">
    <property type="entry name" value="Thump_like"/>
    <property type="match status" value="1"/>
</dbReference>
<accession>A0AAW9HLQ8</accession>
<dbReference type="RefSeq" id="WP_320756446.1">
    <property type="nucleotide sequence ID" value="NZ_JAWNGC010000003.1"/>
</dbReference>
<dbReference type="EMBL" id="JAWNGC010000003">
    <property type="protein sequence ID" value="MDY5154833.1"/>
    <property type="molecule type" value="Genomic_DNA"/>
</dbReference>
<sequence>MLDEEMARWLASAEGCATLASLPPYRSSDVFTTTTSLRALGYTPQQCAALLTQSRLRAQAGAKFGEDLASSWLFTDAGYQQATRRVVADYHARRFLEAGAKSVIDAGCALGADTAAFARAGLRALGVDIDEATAILADHNMRYANNSHTTVEHYIEPRIVCGDLTALLPTLRENGEYDAVWLDPARRDNHGKRIYDPEKWQPALSTAVDLARSFRYAGIKLGPGIALENLPEDAHVEWMSCDGEVVEAVAWFGVDKPGRSALLVRGDAPTIHDGDVPVSQPSGTDINTNEPRQLPCHTGSQTTTHTGSWASSHTDSRIIASQPTADNTDSSMLHNPILRMICHAGVPNVPAQPTLEAECVAPGMFLYEPDGAAIRAGGIPVLCEEYGLSPVSEGIAYLCGTRKVTSPWLRGFVIEDILPLKAKPVGAYMKERGITRVEVKKRGTDVDPATFRKKLSLRPSSSGTTITETTLILTRIAGKHVCIVTQPADA</sequence>
<dbReference type="PANTHER" id="PTHR14741">
    <property type="entry name" value="S-ADENOSYLMETHIONINE-DEPENDENT METHYLTRANSFERASE RELATED"/>
    <property type="match status" value="1"/>
</dbReference>
<evidence type="ECO:0000259" key="2">
    <source>
        <dbReference type="Pfam" id="PF18096"/>
    </source>
</evidence>
<feature type="compositionally biased region" description="Low complexity" evidence="1">
    <location>
        <begin position="297"/>
        <end position="308"/>
    </location>
</feature>
<evidence type="ECO:0000313" key="4">
    <source>
        <dbReference type="Proteomes" id="UP001281731"/>
    </source>
</evidence>
<evidence type="ECO:0000256" key="1">
    <source>
        <dbReference type="SAM" id="MobiDB-lite"/>
    </source>
</evidence>
<dbReference type="Proteomes" id="UP001281731">
    <property type="component" value="Unassembled WGS sequence"/>
</dbReference>
<dbReference type="SUPFAM" id="SSF53335">
    <property type="entry name" value="S-adenosyl-L-methionine-dependent methyltransferases"/>
    <property type="match status" value="1"/>
</dbReference>
<organism evidence="3 4">
    <name type="scientific">Actinotignum urinale</name>
    <dbReference type="NCBI Taxonomy" id="190146"/>
    <lineage>
        <taxon>Bacteria</taxon>
        <taxon>Bacillati</taxon>
        <taxon>Actinomycetota</taxon>
        <taxon>Actinomycetes</taxon>
        <taxon>Actinomycetales</taxon>
        <taxon>Actinomycetaceae</taxon>
        <taxon>Actinotignum</taxon>
    </lineage>
</organism>
<comment type="caution">
    <text evidence="3">The sequence shown here is derived from an EMBL/GenBank/DDBJ whole genome shotgun (WGS) entry which is preliminary data.</text>
</comment>